<comment type="caution">
    <text evidence="6">The sequence shown here is derived from an EMBL/GenBank/DDBJ whole genome shotgun (WGS) entry which is preliminary data.</text>
</comment>
<keyword evidence="2" id="KW-0238">DNA-binding</keyword>
<feature type="transmembrane region" description="Helical" evidence="4">
    <location>
        <begin position="100"/>
        <end position="119"/>
    </location>
</feature>
<dbReference type="SUPFAM" id="SSF46689">
    <property type="entry name" value="Homeodomain-like"/>
    <property type="match status" value="1"/>
</dbReference>
<keyword evidence="7" id="KW-1185">Reference proteome</keyword>
<keyword evidence="1" id="KW-0805">Transcription regulation</keyword>
<dbReference type="Pfam" id="PF12833">
    <property type="entry name" value="HTH_18"/>
    <property type="match status" value="1"/>
</dbReference>
<evidence type="ECO:0000313" key="6">
    <source>
        <dbReference type="EMBL" id="MDT0593912.1"/>
    </source>
</evidence>
<keyword evidence="4" id="KW-0472">Membrane</keyword>
<organism evidence="6 7">
    <name type="scientific">Glaciecola petra</name>
    <dbReference type="NCBI Taxonomy" id="3075602"/>
    <lineage>
        <taxon>Bacteria</taxon>
        <taxon>Pseudomonadati</taxon>
        <taxon>Pseudomonadota</taxon>
        <taxon>Gammaproteobacteria</taxon>
        <taxon>Alteromonadales</taxon>
        <taxon>Alteromonadaceae</taxon>
        <taxon>Glaciecola</taxon>
    </lineage>
</organism>
<gene>
    <name evidence="6" type="ORF">RM552_03530</name>
</gene>
<dbReference type="EMBL" id="JAVRHX010000001">
    <property type="protein sequence ID" value="MDT0593912.1"/>
    <property type="molecule type" value="Genomic_DNA"/>
</dbReference>
<dbReference type="RefSeq" id="WP_311367407.1">
    <property type="nucleotide sequence ID" value="NZ_JAVRHX010000001.1"/>
</dbReference>
<evidence type="ECO:0000256" key="2">
    <source>
        <dbReference type="ARBA" id="ARBA00023125"/>
    </source>
</evidence>
<evidence type="ECO:0000256" key="3">
    <source>
        <dbReference type="ARBA" id="ARBA00023163"/>
    </source>
</evidence>
<dbReference type="SMART" id="SM00342">
    <property type="entry name" value="HTH_ARAC"/>
    <property type="match status" value="1"/>
</dbReference>
<dbReference type="Proteomes" id="UP001253545">
    <property type="component" value="Unassembled WGS sequence"/>
</dbReference>
<keyword evidence="4" id="KW-1133">Transmembrane helix</keyword>
<feature type="domain" description="HTH araC/xylS-type" evidence="5">
    <location>
        <begin position="267"/>
        <end position="375"/>
    </location>
</feature>
<keyword evidence="4" id="KW-0812">Transmembrane</keyword>
<proteinExistence type="predicted"/>
<dbReference type="PANTHER" id="PTHR43280">
    <property type="entry name" value="ARAC-FAMILY TRANSCRIPTIONAL REGULATOR"/>
    <property type="match status" value="1"/>
</dbReference>
<feature type="transmembrane region" description="Helical" evidence="4">
    <location>
        <begin position="193"/>
        <end position="211"/>
    </location>
</feature>
<evidence type="ECO:0000313" key="7">
    <source>
        <dbReference type="Proteomes" id="UP001253545"/>
    </source>
</evidence>
<dbReference type="PROSITE" id="PS01124">
    <property type="entry name" value="HTH_ARAC_FAMILY_2"/>
    <property type="match status" value="1"/>
</dbReference>
<reference evidence="6 7" key="1">
    <citation type="submission" date="2023-09" db="EMBL/GenBank/DDBJ databases">
        <authorList>
            <person name="Rey-Velasco X."/>
        </authorList>
    </citation>
    <scope>NUCLEOTIDE SEQUENCE [LARGE SCALE GENOMIC DNA]</scope>
    <source>
        <strain evidence="6 7">P117</strain>
    </source>
</reference>
<evidence type="ECO:0000256" key="4">
    <source>
        <dbReference type="SAM" id="Phobius"/>
    </source>
</evidence>
<evidence type="ECO:0000256" key="1">
    <source>
        <dbReference type="ARBA" id="ARBA00023015"/>
    </source>
</evidence>
<feature type="transmembrane region" description="Helical" evidence="4">
    <location>
        <begin position="66"/>
        <end position="88"/>
    </location>
</feature>
<accession>A0ABU2ZMQ6</accession>
<feature type="transmembrane region" description="Helical" evidence="4">
    <location>
        <begin position="223"/>
        <end position="241"/>
    </location>
</feature>
<feature type="transmembrane region" description="Helical" evidence="4">
    <location>
        <begin position="6"/>
        <end position="27"/>
    </location>
</feature>
<sequence length="383" mass="44712">METADILIVIVLSIGAIQGIVFGAILLKSSKFNKTANRLLASLLLLFSYRLLVQIMRLFGLGYYDTWYYLMIDLSWIHGALLFGYVYAQTHQNFQLKSKHLIHLLPVIFQVIFSVFVRIQNIYWDGTKESLSWAGYWGYWAWMNQPTIYIVASILIVSYAYLAEKHLNASNSKFVLGEVRLIWLKRIIKSFKVYFSLVFFVLVIDMLFIRLSSQEYYFYFTRFYYYPFFIGISIMTYWIGIEGFKRKDSTDISNVKSLEPERVAQLEQIVKDLQSVMRDKKVFKDPDLSLNKTANILQIKPYLLTQALNEVLQTKFNDYVNAFRIAEVQSLLLRPEKRKHNLLTLALEAGFNSKSSFNRSVKKHLGVSPSELRKIAKKSLDDM</sequence>
<dbReference type="PROSITE" id="PS00041">
    <property type="entry name" value="HTH_ARAC_FAMILY_1"/>
    <property type="match status" value="1"/>
</dbReference>
<name>A0ABU2ZMQ6_9ALTE</name>
<feature type="transmembrane region" description="Helical" evidence="4">
    <location>
        <begin position="39"/>
        <end position="60"/>
    </location>
</feature>
<evidence type="ECO:0000259" key="5">
    <source>
        <dbReference type="PROSITE" id="PS01124"/>
    </source>
</evidence>
<dbReference type="InterPro" id="IPR018062">
    <property type="entry name" value="HTH_AraC-typ_CS"/>
</dbReference>
<protein>
    <submittedName>
        <fullName evidence="6">Helix-turn-helix transcriptional regulator</fullName>
    </submittedName>
</protein>
<dbReference type="InterPro" id="IPR009057">
    <property type="entry name" value="Homeodomain-like_sf"/>
</dbReference>
<keyword evidence="3" id="KW-0804">Transcription</keyword>
<dbReference type="PANTHER" id="PTHR43280:SF29">
    <property type="entry name" value="ARAC-FAMILY TRANSCRIPTIONAL REGULATOR"/>
    <property type="match status" value="1"/>
</dbReference>
<dbReference type="InterPro" id="IPR018060">
    <property type="entry name" value="HTH_AraC"/>
</dbReference>
<dbReference type="Gene3D" id="1.10.10.60">
    <property type="entry name" value="Homeodomain-like"/>
    <property type="match status" value="1"/>
</dbReference>
<feature type="transmembrane region" description="Helical" evidence="4">
    <location>
        <begin position="139"/>
        <end position="162"/>
    </location>
</feature>